<dbReference type="AlphaFoldDB" id="A0A379MQM1"/>
<evidence type="ECO:0000256" key="13">
    <source>
        <dbReference type="RuleBase" id="RU003555"/>
    </source>
</evidence>
<reference evidence="15 16" key="1">
    <citation type="submission" date="2018-06" db="EMBL/GenBank/DDBJ databases">
        <authorList>
            <consortium name="Pathogen Informatics"/>
            <person name="Doyle S."/>
        </authorList>
    </citation>
    <scope>NUCLEOTIDE SEQUENCE [LARGE SCALE GENOMIC DNA]</scope>
    <source>
        <strain evidence="15 16">NCTC11190</strain>
    </source>
</reference>
<evidence type="ECO:0000313" key="15">
    <source>
        <dbReference type="EMBL" id="SUE33180.1"/>
    </source>
</evidence>
<evidence type="ECO:0000256" key="8">
    <source>
        <dbReference type="ARBA" id="ARBA00023016"/>
    </source>
</evidence>
<feature type="region of interest" description="Lon-protease-like" evidence="11">
    <location>
        <begin position="356"/>
        <end position="463"/>
    </location>
</feature>
<dbReference type="NCBIfam" id="TIGR00416">
    <property type="entry name" value="sms"/>
    <property type="match status" value="1"/>
</dbReference>
<keyword evidence="9 11" id="KW-0238">DNA-binding</keyword>
<dbReference type="PROSITE" id="PS50162">
    <property type="entry name" value="RECA_2"/>
    <property type="match status" value="1"/>
</dbReference>
<evidence type="ECO:0000256" key="1">
    <source>
        <dbReference type="ARBA" id="ARBA00022723"/>
    </source>
</evidence>
<dbReference type="GO" id="GO:0016787">
    <property type="term" value="F:hydrolase activity"/>
    <property type="evidence" value="ECO:0007669"/>
    <property type="project" value="UniProtKB-KW"/>
</dbReference>
<dbReference type="PANTHER" id="PTHR32472">
    <property type="entry name" value="DNA REPAIR PROTEIN RADA"/>
    <property type="match status" value="1"/>
</dbReference>
<dbReference type="Proteomes" id="UP000255233">
    <property type="component" value="Unassembled WGS sequence"/>
</dbReference>
<dbReference type="InterPro" id="IPR020568">
    <property type="entry name" value="Ribosomal_Su5_D2-typ_SF"/>
</dbReference>
<dbReference type="PANTHER" id="PTHR32472:SF10">
    <property type="entry name" value="DNA REPAIR PROTEIN RADA-LIKE PROTEIN"/>
    <property type="match status" value="1"/>
</dbReference>
<keyword evidence="6 13" id="KW-0862">Zinc</keyword>
<comment type="function">
    <text evidence="11">Plays a role in repairing double-strand DNA breaks, probably involving stabilizing or processing branched DNA or blocked replication forks.</text>
</comment>
<dbReference type="FunFam" id="3.40.50.300:FF:000050">
    <property type="entry name" value="DNA repair protein RadA"/>
    <property type="match status" value="1"/>
</dbReference>
<dbReference type="GO" id="GO:0008270">
    <property type="term" value="F:zinc ion binding"/>
    <property type="evidence" value="ECO:0007669"/>
    <property type="project" value="UniProtKB-KW"/>
</dbReference>
<dbReference type="SUPFAM" id="SSF54211">
    <property type="entry name" value="Ribosomal protein S5 domain 2-like"/>
    <property type="match status" value="1"/>
</dbReference>
<dbReference type="Pfam" id="PF13541">
    <property type="entry name" value="ChlI"/>
    <property type="match status" value="1"/>
</dbReference>
<dbReference type="Pfam" id="PF13481">
    <property type="entry name" value="AAA_25"/>
    <property type="match status" value="1"/>
</dbReference>
<evidence type="ECO:0000256" key="9">
    <source>
        <dbReference type="ARBA" id="ARBA00023125"/>
    </source>
</evidence>
<keyword evidence="4 13" id="KW-0863">Zinc-finger</keyword>
<dbReference type="HAMAP" id="MF_01498">
    <property type="entry name" value="RadA_bact"/>
    <property type="match status" value="1"/>
</dbReference>
<evidence type="ECO:0000256" key="5">
    <source>
        <dbReference type="ARBA" id="ARBA00022801"/>
    </source>
</evidence>
<dbReference type="EMBL" id="UGVL01000001">
    <property type="protein sequence ID" value="SUE33180.1"/>
    <property type="molecule type" value="Genomic_DNA"/>
</dbReference>
<name>A0A379MQM1_9BACT</name>
<dbReference type="InterPro" id="IPR020588">
    <property type="entry name" value="RecA_ATP-bd"/>
</dbReference>
<keyword evidence="2 11" id="KW-0547">Nucleotide-binding</keyword>
<comment type="function">
    <text evidence="13">DNA-dependent ATPase involved in processing of recombination intermediates, plays a role in repairing DNA breaks. Stimulates the branch migration of RecA-mediated strand transfer reactions, allowing the 3' invading strand to extend heteroduplex DNA faster. Binds ssDNA in the presence of ADP but not other nucleotides, has ATPase activity that is stimulated by ssDNA and various branched DNA structures, but inhibited by SSB. Does not have RecA's homology-searching function.</text>
</comment>
<keyword evidence="8 11" id="KW-0346">Stress response</keyword>
<evidence type="ECO:0000313" key="16">
    <source>
        <dbReference type="Proteomes" id="UP000255233"/>
    </source>
</evidence>
<dbReference type="RefSeq" id="WP_027290802.1">
    <property type="nucleotide sequence ID" value="NZ_CANTWR010000008.1"/>
</dbReference>
<organism evidence="15 16">
    <name type="scientific">Rikenella microfusus</name>
    <dbReference type="NCBI Taxonomy" id="28139"/>
    <lineage>
        <taxon>Bacteria</taxon>
        <taxon>Pseudomonadati</taxon>
        <taxon>Bacteroidota</taxon>
        <taxon>Bacteroidia</taxon>
        <taxon>Bacteroidales</taxon>
        <taxon>Rikenellaceae</taxon>
        <taxon>Rikenella</taxon>
    </lineage>
</organism>
<keyword evidence="5" id="KW-0378">Hydrolase</keyword>
<dbReference type="SUPFAM" id="SSF52540">
    <property type="entry name" value="P-loop containing nucleoside triphosphate hydrolases"/>
    <property type="match status" value="1"/>
</dbReference>
<dbReference type="Gene3D" id="3.30.230.10">
    <property type="match status" value="1"/>
</dbReference>
<dbReference type="InterPro" id="IPR014721">
    <property type="entry name" value="Ribsml_uS5_D2-typ_fold_subgr"/>
</dbReference>
<dbReference type="Pfam" id="PF18073">
    <property type="entry name" value="Zn_ribbon_LapB"/>
    <property type="match status" value="1"/>
</dbReference>
<evidence type="ECO:0000256" key="4">
    <source>
        <dbReference type="ARBA" id="ARBA00022771"/>
    </source>
</evidence>
<dbReference type="SMART" id="SM00382">
    <property type="entry name" value="AAA"/>
    <property type="match status" value="1"/>
</dbReference>
<sequence>MAKLKKSYFCTACGNESPKWVGKCPACGAWNTYTEEIVAAKSSPLTTNNFFSASASSGERNRPIPVHRVERSALQRIDLLNHEANRVLGGGLVPGSLVLLGGEPGIGKSTLALQIAVRMADTPILYVSGEESPEQIKMRADRIGVSNEQCLLLSETSLENIITQLTETAPELVVIDSIQTLYSERVESSPGSVSQVRECAAMLLKYAKETRVPVLMIGHITKEGSIAGPKILEHIVDVVLQFEGDSNNAYRILRSIKNRFGATNEIGVFEMLNDGLREVDNPSEILVSHYDEPLSGIAIGATIEGVRPFLLETQALVSTSAYGTPQRSATGVDYKRLNMLLAVLEKRLGFKLGTKDVFLNLAGGFRAADTGLDLAIIAAIISSGLDIALDPDICFAGEVGLSGEVRPASRTEQRVSEAARLGFRTVVVSGYARKALNHAPKGIEIIYVNRVDELARRVFGNRP</sequence>
<keyword evidence="16" id="KW-1185">Reference proteome</keyword>
<gene>
    <name evidence="11" type="primary">radA</name>
    <name evidence="15" type="ORF">NCTC11190_00377</name>
</gene>
<dbReference type="GO" id="GO:0000725">
    <property type="term" value="P:recombinational repair"/>
    <property type="evidence" value="ECO:0007669"/>
    <property type="project" value="UniProtKB-UniRule"/>
</dbReference>
<dbReference type="STRING" id="880526.GCA_000427365_01065"/>
<evidence type="ECO:0000256" key="7">
    <source>
        <dbReference type="ARBA" id="ARBA00022840"/>
    </source>
</evidence>
<evidence type="ECO:0000256" key="10">
    <source>
        <dbReference type="ARBA" id="ARBA00023204"/>
    </source>
</evidence>
<dbReference type="InterPro" id="IPR027417">
    <property type="entry name" value="P-loop_NTPase"/>
</dbReference>
<dbReference type="GO" id="GO:0003684">
    <property type="term" value="F:damaged DNA binding"/>
    <property type="evidence" value="ECO:0007669"/>
    <property type="project" value="InterPro"/>
</dbReference>
<evidence type="ECO:0000256" key="11">
    <source>
        <dbReference type="HAMAP-Rule" id="MF_01498"/>
    </source>
</evidence>
<keyword evidence="1 11" id="KW-0479">Metal-binding</keyword>
<dbReference type="InterPro" id="IPR041166">
    <property type="entry name" value="Rubredoxin_2"/>
</dbReference>
<proteinExistence type="inferred from homology"/>
<comment type="domain">
    <text evidence="11">The middle region has homology to RecA with ATPase motifs including the RadA KNRFG motif, while the C-terminus is homologous to Lon protease.</text>
</comment>
<dbReference type="PRINTS" id="PR01874">
    <property type="entry name" value="DNAREPAIRADA"/>
</dbReference>
<dbReference type="GO" id="GO:0140664">
    <property type="term" value="F:ATP-dependent DNA damage sensor activity"/>
    <property type="evidence" value="ECO:0007669"/>
    <property type="project" value="InterPro"/>
</dbReference>
<protein>
    <recommendedName>
        <fullName evidence="11 12">DNA repair protein RadA</fullName>
    </recommendedName>
</protein>
<keyword evidence="7 11" id="KW-0067">ATP-binding</keyword>
<accession>A0A379MQM1</accession>
<feature type="short sequence motif" description="RadA KNRFG motif" evidence="11">
    <location>
        <begin position="257"/>
        <end position="261"/>
    </location>
</feature>
<dbReference type="OrthoDB" id="9803906at2"/>
<dbReference type="InterPro" id="IPR004504">
    <property type="entry name" value="DNA_repair_RadA"/>
</dbReference>
<keyword evidence="3 11" id="KW-0227">DNA damage</keyword>
<comment type="similarity">
    <text evidence="11 13">Belongs to the RecA family. RadA subfamily.</text>
</comment>
<evidence type="ECO:0000259" key="14">
    <source>
        <dbReference type="PROSITE" id="PS50162"/>
    </source>
</evidence>
<dbReference type="GO" id="GO:0005829">
    <property type="term" value="C:cytosol"/>
    <property type="evidence" value="ECO:0007669"/>
    <property type="project" value="TreeGrafter"/>
</dbReference>
<evidence type="ECO:0000256" key="6">
    <source>
        <dbReference type="ARBA" id="ARBA00022833"/>
    </source>
</evidence>
<evidence type="ECO:0000256" key="3">
    <source>
        <dbReference type="ARBA" id="ARBA00022763"/>
    </source>
</evidence>
<feature type="domain" description="RecA family profile 1" evidence="14">
    <location>
        <begin position="73"/>
        <end position="220"/>
    </location>
</feature>
<evidence type="ECO:0000256" key="2">
    <source>
        <dbReference type="ARBA" id="ARBA00022741"/>
    </source>
</evidence>
<evidence type="ECO:0000256" key="12">
    <source>
        <dbReference type="NCBIfam" id="TIGR00416"/>
    </source>
</evidence>
<feature type="binding site" evidence="11">
    <location>
        <begin position="102"/>
        <end position="109"/>
    </location>
    <ligand>
        <name>ATP</name>
        <dbReference type="ChEBI" id="CHEBI:30616"/>
    </ligand>
</feature>
<dbReference type="GO" id="GO:0005524">
    <property type="term" value="F:ATP binding"/>
    <property type="evidence" value="ECO:0007669"/>
    <property type="project" value="UniProtKB-UniRule"/>
</dbReference>
<dbReference type="InterPro" id="IPR003593">
    <property type="entry name" value="AAA+_ATPase"/>
</dbReference>
<keyword evidence="10 11" id="KW-0234">DNA repair</keyword>
<dbReference type="CDD" id="cd01121">
    <property type="entry name" value="RadA_SMS_N"/>
    <property type="match status" value="1"/>
</dbReference>
<dbReference type="Gene3D" id="3.40.50.300">
    <property type="entry name" value="P-loop containing nucleotide triphosphate hydrolases"/>
    <property type="match status" value="1"/>
</dbReference>